<evidence type="ECO:0000313" key="2">
    <source>
        <dbReference type="Proteomes" id="UP000244110"/>
    </source>
</evidence>
<protein>
    <submittedName>
        <fullName evidence="1">Uncharacterized protein</fullName>
    </submittedName>
</protein>
<dbReference type="AlphaFoldDB" id="A0A2T5I9W7"/>
<dbReference type="EMBL" id="QAOL01000037">
    <property type="protein sequence ID" value="PTQ80622.1"/>
    <property type="molecule type" value="Genomic_DNA"/>
</dbReference>
<organism evidence="1 2">
    <name type="scientific">Nitrosomonas ureae</name>
    <dbReference type="NCBI Taxonomy" id="44577"/>
    <lineage>
        <taxon>Bacteria</taxon>
        <taxon>Pseudomonadati</taxon>
        <taxon>Pseudomonadota</taxon>
        <taxon>Betaproteobacteria</taxon>
        <taxon>Nitrosomonadales</taxon>
        <taxon>Nitrosomonadaceae</taxon>
        <taxon>Nitrosomonas</taxon>
    </lineage>
</organism>
<reference evidence="1 2" key="1">
    <citation type="submission" date="2018-04" db="EMBL/GenBank/DDBJ databases">
        <title>Active sludge and wastewater microbial communities from Klosterneuburg, Austria.</title>
        <authorList>
            <person name="Wagner M."/>
        </authorList>
    </citation>
    <scope>NUCLEOTIDE SEQUENCE [LARGE SCALE GENOMIC DNA]</scope>
    <source>
        <strain evidence="1 2">Nm4</strain>
    </source>
</reference>
<accession>A0A2T5I9W7</accession>
<sequence length="49" mass="5489">MIKTKFSFFQVQIKGVIRLEGQGGMPMTANDDIPTPHESGFLHIYSAFC</sequence>
<name>A0A2T5I9W7_9PROT</name>
<dbReference type="Proteomes" id="UP000244110">
    <property type="component" value="Unassembled WGS sequence"/>
</dbReference>
<gene>
    <name evidence="1" type="ORF">C8R28_103736</name>
</gene>
<evidence type="ECO:0000313" key="1">
    <source>
        <dbReference type="EMBL" id="PTQ80622.1"/>
    </source>
</evidence>
<comment type="caution">
    <text evidence="1">The sequence shown here is derived from an EMBL/GenBank/DDBJ whole genome shotgun (WGS) entry which is preliminary data.</text>
</comment>
<proteinExistence type="predicted"/>